<dbReference type="RefSeq" id="WP_013407408.1">
    <property type="nucleotide sequence ID" value="NC_014655.1"/>
</dbReference>
<dbReference type="GO" id="GO:0016491">
    <property type="term" value="F:oxidoreductase activity"/>
    <property type="evidence" value="ECO:0007669"/>
    <property type="project" value="InterPro"/>
</dbReference>
<gene>
    <name evidence="6" type="ordered locus">Lbys_0593</name>
</gene>
<dbReference type="Gene3D" id="3.40.30.10">
    <property type="entry name" value="Glutaredoxin"/>
    <property type="match status" value="1"/>
</dbReference>
<evidence type="ECO:0000256" key="1">
    <source>
        <dbReference type="ARBA" id="ARBA00004196"/>
    </source>
</evidence>
<comment type="subcellular location">
    <subcellularLocation>
        <location evidence="1">Cell envelope</location>
    </subcellularLocation>
</comment>
<dbReference type="InterPro" id="IPR013766">
    <property type="entry name" value="Thioredoxin_domain"/>
</dbReference>
<evidence type="ECO:0000256" key="2">
    <source>
        <dbReference type="ARBA" id="ARBA00022748"/>
    </source>
</evidence>
<sequence length="368" mass="43128">MRKFWVLFLLAFAVQGQSPLDTSKVYTEKLPWDSPRFFDNNYQYSRFQSHGIDALEMEWFEEKAKLKKSLPDKSNWAEELEFQYWHLIFAYPVERGNADRKLRRLQSLPTDITKPFQVALLQDEKYLQSRAFRNLLPYYITYENSKARGFEKYSNGLEMANDKVEYIEKHFKGKIRDYALARILLDQQKYIQAAVAKRWVERIEDKEIKAQFGEKYFAQFTTLKQEVTLPELSFVDMAGNAKSLADFKGKVVYIDFWASWCGPCKVQFPFAKKLHEQLKGKDIVFLYLSLDDTAERWKEGIEDNGLGSFANGYLEQGWKTPFLVQRGVNGIPRYMILDKEGKLVDENAKRPNDADLLPVLLKYIGEGK</sequence>
<dbReference type="EMBL" id="CP002305">
    <property type="protein sequence ID" value="ADQ16356.1"/>
    <property type="molecule type" value="Genomic_DNA"/>
</dbReference>
<dbReference type="Pfam" id="PF08534">
    <property type="entry name" value="Redoxin"/>
    <property type="match status" value="1"/>
</dbReference>
<dbReference type="InterPro" id="IPR036249">
    <property type="entry name" value="Thioredoxin-like_sf"/>
</dbReference>
<dbReference type="STRING" id="649349.Lbys_0593"/>
<proteinExistence type="predicted"/>
<protein>
    <submittedName>
        <fullName evidence="6">Redoxin domain protein</fullName>
    </submittedName>
</protein>
<dbReference type="SUPFAM" id="SSF52833">
    <property type="entry name" value="Thioredoxin-like"/>
    <property type="match status" value="1"/>
</dbReference>
<reference evidence="6 7" key="2">
    <citation type="journal article" date="2011" name="Stand. Genomic Sci.">
        <title>Complete genome sequence of Leadbetterella byssophila type strain (4M15).</title>
        <authorList>
            <person name="Abt B."/>
            <person name="Teshima H."/>
            <person name="Lucas S."/>
            <person name="Lapidus A."/>
            <person name="Del Rio T.G."/>
            <person name="Nolan M."/>
            <person name="Tice H."/>
            <person name="Cheng J.F."/>
            <person name="Pitluck S."/>
            <person name="Liolios K."/>
            <person name="Pagani I."/>
            <person name="Ivanova N."/>
            <person name="Mavromatis K."/>
            <person name="Pati A."/>
            <person name="Tapia R."/>
            <person name="Han C."/>
            <person name="Goodwin L."/>
            <person name="Chen A."/>
            <person name="Palaniappan K."/>
            <person name="Land M."/>
            <person name="Hauser L."/>
            <person name="Chang Y.J."/>
            <person name="Jeffries C.D."/>
            <person name="Rohde M."/>
            <person name="Goker M."/>
            <person name="Tindall B.J."/>
            <person name="Detter J.C."/>
            <person name="Woyke T."/>
            <person name="Bristow J."/>
            <person name="Eisen J.A."/>
            <person name="Markowitz V."/>
            <person name="Hugenholtz P."/>
            <person name="Klenk H.P."/>
            <person name="Kyrpides N.C."/>
        </authorList>
    </citation>
    <scope>NUCLEOTIDE SEQUENCE [LARGE SCALE GENOMIC DNA]</scope>
    <source>
        <strain evidence="7">DSM 17132 / JCM 16389 / KACC 11308 / NBRC 106382 / 4M15</strain>
    </source>
</reference>
<dbReference type="PANTHER" id="PTHR42852">
    <property type="entry name" value="THIOL:DISULFIDE INTERCHANGE PROTEIN DSBE"/>
    <property type="match status" value="1"/>
</dbReference>
<dbReference type="eggNOG" id="COG0526">
    <property type="taxonomic scope" value="Bacteria"/>
</dbReference>
<evidence type="ECO:0000313" key="6">
    <source>
        <dbReference type="EMBL" id="ADQ16356.1"/>
    </source>
</evidence>
<dbReference type="Proteomes" id="UP000007435">
    <property type="component" value="Chromosome"/>
</dbReference>
<name>E4RY28_LEAB4</name>
<dbReference type="InterPro" id="IPR050553">
    <property type="entry name" value="Thioredoxin_ResA/DsbE_sf"/>
</dbReference>
<keyword evidence="3" id="KW-1015">Disulfide bond</keyword>
<dbReference type="GO" id="GO:0030313">
    <property type="term" value="C:cell envelope"/>
    <property type="evidence" value="ECO:0007669"/>
    <property type="project" value="UniProtKB-SubCell"/>
</dbReference>
<dbReference type="OrthoDB" id="6399635at2"/>
<dbReference type="CDD" id="cd02966">
    <property type="entry name" value="TlpA_like_family"/>
    <property type="match status" value="1"/>
</dbReference>
<evidence type="ECO:0000256" key="3">
    <source>
        <dbReference type="ARBA" id="ARBA00023157"/>
    </source>
</evidence>
<accession>E4RY28</accession>
<dbReference type="InterPro" id="IPR013740">
    <property type="entry name" value="Redoxin"/>
</dbReference>
<evidence type="ECO:0000256" key="4">
    <source>
        <dbReference type="ARBA" id="ARBA00023284"/>
    </source>
</evidence>
<keyword evidence="7" id="KW-1185">Reference proteome</keyword>
<dbReference type="HOGENOM" id="CLU_042529_1_1_10"/>
<reference key="1">
    <citation type="submission" date="2010-11" db="EMBL/GenBank/DDBJ databases">
        <title>The complete genome of Leadbetterella byssophila DSM 17132.</title>
        <authorList>
            <consortium name="US DOE Joint Genome Institute (JGI-PGF)"/>
            <person name="Lucas S."/>
            <person name="Copeland A."/>
            <person name="Lapidus A."/>
            <person name="Glavina del Rio T."/>
            <person name="Dalin E."/>
            <person name="Tice H."/>
            <person name="Bruce D."/>
            <person name="Goodwin L."/>
            <person name="Pitluck S."/>
            <person name="Kyrpides N."/>
            <person name="Mavromatis K."/>
            <person name="Ivanova N."/>
            <person name="Teshima H."/>
            <person name="Brettin T."/>
            <person name="Detter J.C."/>
            <person name="Han C."/>
            <person name="Tapia R."/>
            <person name="Land M."/>
            <person name="Hauser L."/>
            <person name="Markowitz V."/>
            <person name="Cheng J.-F."/>
            <person name="Hugenholtz P."/>
            <person name="Woyke T."/>
            <person name="Wu D."/>
            <person name="Tindall B."/>
            <person name="Pomrenke H.G."/>
            <person name="Brambilla E."/>
            <person name="Klenk H.-P."/>
            <person name="Eisen J.A."/>
        </authorList>
    </citation>
    <scope>NUCLEOTIDE SEQUENCE [LARGE SCALE GENOMIC DNA]</scope>
    <source>
        <strain>DSM 17132</strain>
    </source>
</reference>
<dbReference type="KEGG" id="lby:Lbys_0593"/>
<dbReference type="AlphaFoldDB" id="E4RY28"/>
<keyword evidence="2" id="KW-0201">Cytochrome c-type biogenesis</keyword>
<evidence type="ECO:0000313" key="7">
    <source>
        <dbReference type="Proteomes" id="UP000007435"/>
    </source>
</evidence>
<evidence type="ECO:0000259" key="5">
    <source>
        <dbReference type="PROSITE" id="PS51352"/>
    </source>
</evidence>
<dbReference type="GO" id="GO:0017004">
    <property type="term" value="P:cytochrome complex assembly"/>
    <property type="evidence" value="ECO:0007669"/>
    <property type="project" value="UniProtKB-KW"/>
</dbReference>
<feature type="domain" description="Thioredoxin" evidence="5">
    <location>
        <begin position="223"/>
        <end position="365"/>
    </location>
</feature>
<organism evidence="6 7">
    <name type="scientific">Leadbetterella byssophila (strain DSM 17132 / JCM 16389 / KACC 11308 / NBRC 106382 / 4M15)</name>
    <dbReference type="NCBI Taxonomy" id="649349"/>
    <lineage>
        <taxon>Bacteria</taxon>
        <taxon>Pseudomonadati</taxon>
        <taxon>Bacteroidota</taxon>
        <taxon>Cytophagia</taxon>
        <taxon>Cytophagales</taxon>
        <taxon>Leadbetterellaceae</taxon>
        <taxon>Leadbetterella</taxon>
    </lineage>
</organism>
<dbReference type="PANTHER" id="PTHR42852:SF6">
    <property type="entry name" value="THIOL:DISULFIDE INTERCHANGE PROTEIN DSBE"/>
    <property type="match status" value="1"/>
</dbReference>
<keyword evidence="4" id="KW-0676">Redox-active center</keyword>
<dbReference type="PROSITE" id="PS51352">
    <property type="entry name" value="THIOREDOXIN_2"/>
    <property type="match status" value="1"/>
</dbReference>